<reference evidence="3 4" key="1">
    <citation type="submission" date="2024-02" db="EMBL/GenBank/DDBJ databases">
        <title>A draft genome for the cacao thread blight pathogen Marasmius crinis-equi.</title>
        <authorList>
            <person name="Cohen S.P."/>
            <person name="Baruah I.K."/>
            <person name="Amoako-Attah I."/>
            <person name="Bukari Y."/>
            <person name="Meinhardt L.W."/>
            <person name="Bailey B.A."/>
        </authorList>
    </citation>
    <scope>NUCLEOTIDE SEQUENCE [LARGE SCALE GENOMIC DNA]</scope>
    <source>
        <strain evidence="3 4">GH-76</strain>
    </source>
</reference>
<keyword evidence="2" id="KW-0732">Signal</keyword>
<keyword evidence="4" id="KW-1185">Reference proteome</keyword>
<dbReference type="Proteomes" id="UP001465976">
    <property type="component" value="Unassembled WGS sequence"/>
</dbReference>
<accession>A0ABR3G029</accession>
<protein>
    <recommendedName>
        <fullName evidence="5">Biotrophy-associated secreted protein 2</fullName>
    </recommendedName>
</protein>
<evidence type="ECO:0000313" key="3">
    <source>
        <dbReference type="EMBL" id="KAL0581021.1"/>
    </source>
</evidence>
<organism evidence="3 4">
    <name type="scientific">Marasmius crinis-equi</name>
    <dbReference type="NCBI Taxonomy" id="585013"/>
    <lineage>
        <taxon>Eukaryota</taxon>
        <taxon>Fungi</taxon>
        <taxon>Dikarya</taxon>
        <taxon>Basidiomycota</taxon>
        <taxon>Agaricomycotina</taxon>
        <taxon>Agaricomycetes</taxon>
        <taxon>Agaricomycetidae</taxon>
        <taxon>Agaricales</taxon>
        <taxon>Marasmiineae</taxon>
        <taxon>Marasmiaceae</taxon>
        <taxon>Marasmius</taxon>
    </lineage>
</organism>
<feature type="chain" id="PRO_5047522465" description="Biotrophy-associated secreted protein 2" evidence="2">
    <location>
        <begin position="20"/>
        <end position="348"/>
    </location>
</feature>
<dbReference type="SMART" id="SM00286">
    <property type="entry name" value="PTI"/>
    <property type="match status" value="4"/>
</dbReference>
<feature type="region of interest" description="Disordered" evidence="1">
    <location>
        <begin position="78"/>
        <end position="121"/>
    </location>
</feature>
<evidence type="ECO:0000256" key="1">
    <source>
        <dbReference type="SAM" id="MobiDB-lite"/>
    </source>
</evidence>
<feature type="compositionally biased region" description="Low complexity" evidence="1">
    <location>
        <begin position="96"/>
        <end position="121"/>
    </location>
</feature>
<dbReference type="EMBL" id="JBAHYK010000018">
    <property type="protein sequence ID" value="KAL0581021.1"/>
    <property type="molecule type" value="Genomic_DNA"/>
</dbReference>
<evidence type="ECO:0008006" key="5">
    <source>
        <dbReference type="Google" id="ProtNLM"/>
    </source>
</evidence>
<sequence>MVAKFSIVFALVSLQLAAGAVIRRQGTGTQFITGPCKSDADCGSGCCGFKTGKCAGAVVALERDGGCGFGNPAPNDDAARKLRGDPPRAPGDVFTPPGGAAAPPAAPPANNGAGAPAAGSGKAAGTQFITGPCANDGECASGCCGFKSGKCAGAIIAQERDGGCGFGNPAPNDDAARKLRGQARRSVEARQGTGTQFITGPCQSDADCGSGCCGFKTGKCAGAVVALERDGGCGFGNPAPNDDAARKLRGDPPRAPGDVFTPPGGAAAPPAAPPANNGGAAPAAGSGKPAGTQFITGPCANDGECASGCCGFKSGKCAGAIIAQERDGGCGFGNPTPNDDAARKLRGQ</sequence>
<evidence type="ECO:0000256" key="2">
    <source>
        <dbReference type="SAM" id="SignalP"/>
    </source>
</evidence>
<comment type="caution">
    <text evidence="3">The sequence shown here is derived from an EMBL/GenBank/DDBJ whole genome shotgun (WGS) entry which is preliminary data.</text>
</comment>
<feature type="compositionally biased region" description="Low complexity" evidence="1">
    <location>
        <begin position="262"/>
        <end position="287"/>
    </location>
</feature>
<name>A0ABR3G029_9AGAR</name>
<evidence type="ECO:0000313" key="4">
    <source>
        <dbReference type="Proteomes" id="UP001465976"/>
    </source>
</evidence>
<proteinExistence type="predicted"/>
<feature type="signal peptide" evidence="2">
    <location>
        <begin position="1"/>
        <end position="19"/>
    </location>
</feature>
<feature type="region of interest" description="Disordered" evidence="1">
    <location>
        <begin position="327"/>
        <end position="348"/>
    </location>
</feature>
<gene>
    <name evidence="3" type="ORF">V5O48_001015</name>
</gene>
<feature type="region of interest" description="Disordered" evidence="1">
    <location>
        <begin position="244"/>
        <end position="287"/>
    </location>
</feature>